<comment type="caution">
    <text evidence="2">The sequence shown here is derived from an EMBL/GenBank/DDBJ whole genome shotgun (WGS) entry which is preliminary data.</text>
</comment>
<evidence type="ECO:0000313" key="2">
    <source>
        <dbReference type="EMBL" id="SAL86545.1"/>
    </source>
</evidence>
<name>A0A158KZX9_9BURK</name>
<sequence length="168" mass="17964">MSPYPTDSDRRAEADSLSRGLGIFSLALGFAELLAARRVAKASGVRADPALVRLYGLREIACGVGILASSDPSPYLIARIGGDALDFLSLIAAPRRNARGARHRVWGALLNVATVTALDVCAARSHAHEQAKRRNARSEHYAALYSDRRGFPRSPDAMRGAALRDSPG</sequence>
<evidence type="ECO:0000256" key="1">
    <source>
        <dbReference type="SAM" id="MobiDB-lite"/>
    </source>
</evidence>
<protein>
    <recommendedName>
        <fullName evidence="4">Cyclase dehydrase</fullName>
    </recommendedName>
</protein>
<dbReference type="RefSeq" id="WP_061151876.1">
    <property type="nucleotide sequence ID" value="NZ_FCOM02000074.1"/>
</dbReference>
<feature type="region of interest" description="Disordered" evidence="1">
    <location>
        <begin position="148"/>
        <end position="168"/>
    </location>
</feature>
<dbReference type="OrthoDB" id="9797595at2"/>
<accession>A0A158KZX9</accession>
<evidence type="ECO:0008006" key="4">
    <source>
        <dbReference type="Google" id="ProtNLM"/>
    </source>
</evidence>
<dbReference type="AlphaFoldDB" id="A0A158KZX9"/>
<reference evidence="2" key="1">
    <citation type="submission" date="2016-01" db="EMBL/GenBank/DDBJ databases">
        <authorList>
            <person name="Peeters C."/>
        </authorList>
    </citation>
    <scope>NUCLEOTIDE SEQUENCE [LARGE SCALE GENOMIC DNA]</scope>
    <source>
        <strain evidence="2">LMG 29317</strain>
    </source>
</reference>
<keyword evidence="3" id="KW-1185">Reference proteome</keyword>
<dbReference type="EMBL" id="FCOM02000074">
    <property type="protein sequence ID" value="SAL86545.1"/>
    <property type="molecule type" value="Genomic_DNA"/>
</dbReference>
<dbReference type="Proteomes" id="UP000055019">
    <property type="component" value="Unassembled WGS sequence"/>
</dbReference>
<evidence type="ECO:0000313" key="3">
    <source>
        <dbReference type="Proteomes" id="UP000055019"/>
    </source>
</evidence>
<proteinExistence type="predicted"/>
<organism evidence="2 3">
    <name type="scientific">Caballeronia arvi</name>
    <dbReference type="NCBI Taxonomy" id="1777135"/>
    <lineage>
        <taxon>Bacteria</taxon>
        <taxon>Pseudomonadati</taxon>
        <taxon>Pseudomonadota</taxon>
        <taxon>Betaproteobacteria</taxon>
        <taxon>Burkholderiales</taxon>
        <taxon>Burkholderiaceae</taxon>
        <taxon>Caballeronia</taxon>
    </lineage>
</organism>
<gene>
    <name evidence="2" type="ORF">AWB74_07748</name>
</gene>